<evidence type="ECO:0000313" key="3">
    <source>
        <dbReference type="Proteomes" id="UP001479290"/>
    </source>
</evidence>
<feature type="non-terminal residue" evidence="2">
    <location>
        <position position="59"/>
    </location>
</feature>
<dbReference type="EMBL" id="JAWDJR010000005">
    <property type="protein sequence ID" value="KAK9975286.1"/>
    <property type="molecule type" value="Genomic_DNA"/>
</dbReference>
<keyword evidence="3" id="KW-1185">Reference proteome</keyword>
<organism evidence="2 3">
    <name type="scientific">Culter alburnus</name>
    <name type="common">Topmouth culter</name>
    <dbReference type="NCBI Taxonomy" id="194366"/>
    <lineage>
        <taxon>Eukaryota</taxon>
        <taxon>Metazoa</taxon>
        <taxon>Chordata</taxon>
        <taxon>Craniata</taxon>
        <taxon>Vertebrata</taxon>
        <taxon>Euteleostomi</taxon>
        <taxon>Actinopterygii</taxon>
        <taxon>Neopterygii</taxon>
        <taxon>Teleostei</taxon>
        <taxon>Ostariophysi</taxon>
        <taxon>Cypriniformes</taxon>
        <taxon>Xenocyprididae</taxon>
        <taxon>Xenocypridinae</taxon>
        <taxon>Culter</taxon>
    </lineage>
</organism>
<name>A0AAW2ANF9_CULAL</name>
<proteinExistence type="predicted"/>
<dbReference type="AlphaFoldDB" id="A0AAW2ANF9"/>
<evidence type="ECO:0000313" key="2">
    <source>
        <dbReference type="EMBL" id="KAK9975286.1"/>
    </source>
</evidence>
<reference evidence="2 3" key="1">
    <citation type="submission" date="2024-05" db="EMBL/GenBank/DDBJ databases">
        <title>A high-quality chromosomal-level genome assembly of Topmouth culter (Culter alburnus).</title>
        <authorList>
            <person name="Zhao H."/>
        </authorList>
    </citation>
    <scope>NUCLEOTIDE SEQUENCE [LARGE SCALE GENOMIC DNA]</scope>
    <source>
        <strain evidence="2">CATC2023</strain>
        <tissue evidence="2">Muscle</tissue>
    </source>
</reference>
<sequence length="59" mass="6241">MGYGDRNPGLLAPVCTTAPSLRRGASNLGQSGRRACPPNRSHDVAKKGSCGNSFPDRER</sequence>
<evidence type="ECO:0000256" key="1">
    <source>
        <dbReference type="SAM" id="MobiDB-lite"/>
    </source>
</evidence>
<accession>A0AAW2ANF9</accession>
<gene>
    <name evidence="2" type="ORF">ABG768_023339</name>
</gene>
<comment type="caution">
    <text evidence="2">The sequence shown here is derived from an EMBL/GenBank/DDBJ whole genome shotgun (WGS) entry which is preliminary data.</text>
</comment>
<feature type="region of interest" description="Disordered" evidence="1">
    <location>
        <begin position="21"/>
        <end position="59"/>
    </location>
</feature>
<protein>
    <submittedName>
        <fullName evidence="2">Uncharacterized protein</fullName>
    </submittedName>
</protein>
<dbReference type="Proteomes" id="UP001479290">
    <property type="component" value="Unassembled WGS sequence"/>
</dbReference>